<dbReference type="Pfam" id="PF00150">
    <property type="entry name" value="Cellulase"/>
    <property type="match status" value="1"/>
</dbReference>
<keyword evidence="5 7" id="KW-0326">Glycosidase</keyword>
<sequence length="404" mass="45459">MLCRFAPLLLAAAACLSAAANAADLMAFWQTAQYGGNSFNRLPPGKPYFEALHAYGATWVRLAYDKWSGQQQDFLIGNADEYRGLQPADLATLKATLDRAQAARLKVVIAPLSLPGARWTQNNHGRFDDRLWQDPKYAQQAAAFWRDLARELKDHPAVAAYNLINEPAPEQNGGLAGHADLATQQAWYQQQRGGPRDLPAFYTTVIKAIREVDPLTPIMVDSGWYGAADMFAYWPSALADARVLYSFHMYEPYEATSPRNLSRRPPYSYPGDVPVGGKTQHWDAQQIARWMQSPLDWAKAHQVPPQHMVAGEFGCMRMWAGCAAYLQDVLDALDHAQIHWAFYSFREDAWDGMDYELGQFRVPDVYWAAIKQNTPDPLVRQPNALFELIHQHMQPAVQPPVGKN</sequence>
<name>A0A840RGS0_9NEIS</name>
<keyword evidence="6" id="KW-0624">Polysaccharide degradation</keyword>
<feature type="chain" id="PRO_5032583897" description="Glycoside hydrolase family 5 domain-containing protein" evidence="8">
    <location>
        <begin position="23"/>
        <end position="404"/>
    </location>
</feature>
<protein>
    <recommendedName>
        <fullName evidence="9">Glycoside hydrolase family 5 domain-containing protein</fullName>
    </recommendedName>
</protein>
<organism evidence="10 11">
    <name type="scientific">Silvimonas terrae</name>
    <dbReference type="NCBI Taxonomy" id="300266"/>
    <lineage>
        <taxon>Bacteria</taxon>
        <taxon>Pseudomonadati</taxon>
        <taxon>Pseudomonadota</taxon>
        <taxon>Betaproteobacteria</taxon>
        <taxon>Neisseriales</taxon>
        <taxon>Chitinibacteraceae</taxon>
        <taxon>Silvimonas</taxon>
    </lineage>
</organism>
<dbReference type="GO" id="GO:0008422">
    <property type="term" value="F:beta-glucosidase activity"/>
    <property type="evidence" value="ECO:0007669"/>
    <property type="project" value="TreeGrafter"/>
</dbReference>
<keyword evidence="3" id="KW-0136">Cellulose degradation</keyword>
<accession>A0A840RGS0</accession>
<dbReference type="GO" id="GO:0030245">
    <property type="term" value="P:cellulose catabolic process"/>
    <property type="evidence" value="ECO:0007669"/>
    <property type="project" value="UniProtKB-KW"/>
</dbReference>
<dbReference type="EMBL" id="JACHHN010000004">
    <property type="protein sequence ID" value="MBB5191718.1"/>
    <property type="molecule type" value="Genomic_DNA"/>
</dbReference>
<dbReference type="RefSeq" id="WP_184100990.1">
    <property type="nucleotide sequence ID" value="NZ_JACHHN010000004.1"/>
</dbReference>
<dbReference type="GO" id="GO:0009986">
    <property type="term" value="C:cell surface"/>
    <property type="evidence" value="ECO:0007669"/>
    <property type="project" value="TreeGrafter"/>
</dbReference>
<proteinExistence type="inferred from homology"/>
<comment type="similarity">
    <text evidence="1 7">Belongs to the glycosyl hydrolase 5 (cellulase A) family.</text>
</comment>
<feature type="signal peptide" evidence="8">
    <location>
        <begin position="1"/>
        <end position="22"/>
    </location>
</feature>
<comment type="caution">
    <text evidence="10">The sequence shown here is derived from an EMBL/GenBank/DDBJ whole genome shotgun (WGS) entry which is preliminary data.</text>
</comment>
<gene>
    <name evidence="10" type="ORF">HNQ50_002448</name>
</gene>
<dbReference type="InterPro" id="IPR001547">
    <property type="entry name" value="Glyco_hydro_5"/>
</dbReference>
<evidence type="ECO:0000256" key="5">
    <source>
        <dbReference type="ARBA" id="ARBA00023295"/>
    </source>
</evidence>
<dbReference type="InterPro" id="IPR017853">
    <property type="entry name" value="GH"/>
</dbReference>
<evidence type="ECO:0000259" key="9">
    <source>
        <dbReference type="Pfam" id="PF00150"/>
    </source>
</evidence>
<dbReference type="PANTHER" id="PTHR31297">
    <property type="entry name" value="GLUCAN ENDO-1,6-BETA-GLUCOSIDASE B"/>
    <property type="match status" value="1"/>
</dbReference>
<evidence type="ECO:0000256" key="3">
    <source>
        <dbReference type="ARBA" id="ARBA00023001"/>
    </source>
</evidence>
<dbReference type="AlphaFoldDB" id="A0A840RGS0"/>
<evidence type="ECO:0000256" key="8">
    <source>
        <dbReference type="SAM" id="SignalP"/>
    </source>
</evidence>
<evidence type="ECO:0000313" key="10">
    <source>
        <dbReference type="EMBL" id="MBB5191718.1"/>
    </source>
</evidence>
<dbReference type="SUPFAM" id="SSF51445">
    <property type="entry name" value="(Trans)glycosidases"/>
    <property type="match status" value="1"/>
</dbReference>
<keyword evidence="11" id="KW-1185">Reference proteome</keyword>
<dbReference type="PROSITE" id="PS51257">
    <property type="entry name" value="PROKAR_LIPOPROTEIN"/>
    <property type="match status" value="1"/>
</dbReference>
<evidence type="ECO:0000256" key="2">
    <source>
        <dbReference type="ARBA" id="ARBA00022801"/>
    </source>
</evidence>
<evidence type="ECO:0000313" key="11">
    <source>
        <dbReference type="Proteomes" id="UP000543030"/>
    </source>
</evidence>
<dbReference type="Gene3D" id="3.20.20.80">
    <property type="entry name" value="Glycosidases"/>
    <property type="match status" value="1"/>
</dbReference>
<keyword evidence="2 7" id="KW-0378">Hydrolase</keyword>
<evidence type="ECO:0000256" key="4">
    <source>
        <dbReference type="ARBA" id="ARBA00023277"/>
    </source>
</evidence>
<dbReference type="PANTHER" id="PTHR31297:SF41">
    <property type="entry name" value="ENDOGLUCANASE, PUTATIVE (AFU_ORTHOLOGUE AFUA_5G01830)-RELATED"/>
    <property type="match status" value="1"/>
</dbReference>
<feature type="domain" description="Glycoside hydrolase family 5" evidence="9">
    <location>
        <begin position="44"/>
        <end position="346"/>
    </location>
</feature>
<dbReference type="GO" id="GO:0005576">
    <property type="term" value="C:extracellular region"/>
    <property type="evidence" value="ECO:0007669"/>
    <property type="project" value="TreeGrafter"/>
</dbReference>
<keyword evidence="4" id="KW-0119">Carbohydrate metabolism</keyword>
<evidence type="ECO:0000256" key="6">
    <source>
        <dbReference type="ARBA" id="ARBA00023326"/>
    </source>
</evidence>
<evidence type="ECO:0000256" key="7">
    <source>
        <dbReference type="RuleBase" id="RU361153"/>
    </source>
</evidence>
<keyword evidence="8" id="KW-0732">Signal</keyword>
<dbReference type="InterPro" id="IPR050386">
    <property type="entry name" value="Glycosyl_hydrolase_5"/>
</dbReference>
<dbReference type="Proteomes" id="UP000543030">
    <property type="component" value="Unassembled WGS sequence"/>
</dbReference>
<evidence type="ECO:0000256" key="1">
    <source>
        <dbReference type="ARBA" id="ARBA00005641"/>
    </source>
</evidence>
<reference evidence="10 11" key="1">
    <citation type="submission" date="2020-08" db="EMBL/GenBank/DDBJ databases">
        <title>Genomic Encyclopedia of Type Strains, Phase IV (KMG-IV): sequencing the most valuable type-strain genomes for metagenomic binning, comparative biology and taxonomic classification.</title>
        <authorList>
            <person name="Goeker M."/>
        </authorList>
    </citation>
    <scope>NUCLEOTIDE SEQUENCE [LARGE SCALE GENOMIC DNA]</scope>
    <source>
        <strain evidence="10 11">DSM 18233</strain>
    </source>
</reference>